<sequence length="1096" mass="117784">MTRRGRRPAGRAGGRQRKQFVGRRLCQVTLRELMRTNEVRHPRPGTELRPRRSRTLRGMITMLVCSVLMAAFISQPREASAAPQDITNLSMATWNMQGGTDSITSKWSTGVTALTNGRPSSNMFAHNIVALQEAGSRPVGQGNSTVAQSGSSRVTETLWQLPSSDTYRYVYFMETDPNGHRVNLAIVTDRVPREVRIVPSGLPNGRATFGVRFGTTWVFTLHALSRSHGSDAPGLLRNIETAVGGDSWVALGDFNRDPANLTQAMPRDSTGNRIGVAAGTGLATHVSGGEWDYMVTSGDLSGILAPARLNNPGGADHTPVGFRSAMAAAATEYQITATDVPPGVGATVQIPSPAANAVIDDDRHGAENWRFHNYDPEDNSAQIANVDPDIGCMIFVESGAMRTAPCVAARDQVPPEQKMTIVDADVPGAGRDVEIRSAFKPDKCLYSIRTMVQPADYSGHTVWRTCDTSSKRAAADEEGGSHWILAPVHRVMVVGDSITQGREGDFTWRYRLWQWLRSEKVAVDFVGPYSGTFTPDQPAPPTPPRLPEEAPPSQGLRTSGGYAPDVSEPQNPGSGPPTDIAFDSDHYAHWGRQAAQVKQDIRKQVATYRPDLILLAIGFNDMGWFVSDEHGTLSDVGQIVAQARDAHPSVDFALANVPQRTKIGGRDDLIAKTDHYNSLLPQSIATWQADDPISNINLVDWAARYSCSPTNCPSGYDGLHPNEHGEYELAAAFAQVLHQDYAFGARDMDVPATVPARLTPAFPTNVRAVSNARGVTVTWDPVYGAVDYDVRSRIAGQTTWSQGRAFSNRTDTTWTVDGIGWEYQVRANMGCRWNTDPHDPRGCTETTSGWSATVGATAHPQTAPPPTNIASRPSATGVDVAWTPPTGPYTDTIDRYEIVLYDKDTPGAFLTSTGARGTVAHVDGLKPGHHYLVAVATWNAAGGGLPGLARPVTVGAGTPPAPTDLRVTSTDATTVQLNWKGSNAAAGYRVWVRNINGDDHDGGTSKADEDIVEGTSKGIGFLFPGVWNYEFCVTAVNGVYESGKSNCVVAPRPAGSRASGAVQAAPPSASDRARQDMRTLLDLPKPVSTSGAAPGR</sequence>
<keyword evidence="2" id="KW-0624">Polysaccharide degradation</keyword>
<evidence type="ECO:0000256" key="3">
    <source>
        <dbReference type="SAM" id="MobiDB-lite"/>
    </source>
</evidence>
<feature type="region of interest" description="Disordered" evidence="3">
    <location>
        <begin position="532"/>
        <end position="582"/>
    </location>
</feature>
<comment type="caution">
    <text evidence="6">The sequence shown here is derived from an EMBL/GenBank/DDBJ whole genome shotgun (WGS) entry which is preliminary data.</text>
</comment>
<dbReference type="SUPFAM" id="SSF56219">
    <property type="entry name" value="DNase I-like"/>
    <property type="match status" value="1"/>
</dbReference>
<dbReference type="GO" id="GO:0004622">
    <property type="term" value="F:phosphatidylcholine lysophospholipase activity"/>
    <property type="evidence" value="ECO:0007669"/>
    <property type="project" value="TreeGrafter"/>
</dbReference>
<feature type="compositionally biased region" description="Polar residues" evidence="3">
    <location>
        <begin position="1087"/>
        <end position="1096"/>
    </location>
</feature>
<dbReference type="Gene3D" id="2.60.40.10">
    <property type="entry name" value="Immunoglobulins"/>
    <property type="match status" value="3"/>
</dbReference>
<dbReference type="PANTHER" id="PTHR30383">
    <property type="entry name" value="THIOESTERASE 1/PROTEASE 1/LYSOPHOSPHOLIPASE L1"/>
    <property type="match status" value="1"/>
</dbReference>
<keyword evidence="4" id="KW-0812">Transmembrane</keyword>
<dbReference type="InterPro" id="IPR001087">
    <property type="entry name" value="GDSL"/>
</dbReference>
<name>A0A6B3QBV6_STRTE</name>
<accession>A0A6B3QBV6</accession>
<evidence type="ECO:0000256" key="2">
    <source>
        <dbReference type="ARBA" id="ARBA00023326"/>
    </source>
</evidence>
<feature type="region of interest" description="Disordered" evidence="3">
    <location>
        <begin position="859"/>
        <end position="883"/>
    </location>
</feature>
<organism evidence="6">
    <name type="scientific">Streptomyces tendae</name>
    <dbReference type="NCBI Taxonomy" id="1932"/>
    <lineage>
        <taxon>Bacteria</taxon>
        <taxon>Bacillati</taxon>
        <taxon>Actinomycetota</taxon>
        <taxon>Actinomycetes</taxon>
        <taxon>Kitasatosporales</taxon>
        <taxon>Streptomycetaceae</taxon>
        <taxon>Streptomyces</taxon>
    </lineage>
</organism>
<dbReference type="CDD" id="cd00063">
    <property type="entry name" value="FN3"/>
    <property type="match status" value="2"/>
</dbReference>
<feature type="domain" description="Fibronectin type-III" evidence="5">
    <location>
        <begin position="863"/>
        <end position="961"/>
    </location>
</feature>
<proteinExistence type="predicted"/>
<dbReference type="InterPro" id="IPR051532">
    <property type="entry name" value="Ester_Hydrolysis_Enzymes"/>
</dbReference>
<feature type="region of interest" description="Disordered" evidence="3">
    <location>
        <begin position="1053"/>
        <end position="1096"/>
    </location>
</feature>
<dbReference type="SUPFAM" id="SSF49265">
    <property type="entry name" value="Fibronectin type III"/>
    <property type="match status" value="3"/>
</dbReference>
<dbReference type="SUPFAM" id="SSF52266">
    <property type="entry name" value="SGNH hydrolase"/>
    <property type="match status" value="1"/>
</dbReference>
<gene>
    <name evidence="6" type="ORF">GUR47_00675</name>
</gene>
<dbReference type="InterPro" id="IPR036116">
    <property type="entry name" value="FN3_sf"/>
</dbReference>
<keyword evidence="1" id="KW-0326">Glycosidase</keyword>
<feature type="transmembrane region" description="Helical" evidence="4">
    <location>
        <begin position="56"/>
        <end position="74"/>
    </location>
</feature>
<dbReference type="GO" id="GO:0000272">
    <property type="term" value="P:polysaccharide catabolic process"/>
    <property type="evidence" value="ECO:0007669"/>
    <property type="project" value="UniProtKB-KW"/>
</dbReference>
<dbReference type="InterPro" id="IPR003539">
    <property type="entry name" value="CD_toxinB"/>
</dbReference>
<reference evidence="6" key="1">
    <citation type="journal article" date="2020" name="Microorganisms">
        <title>Isolation, Genomic and Metabolomic Characterization of Streptomyces tendae VITAKN with Quorum Sensing Inhibitory Activity from Southern India.</title>
        <authorList>
            <person name="Ishaque N.M."/>
            <person name="Burgsdorf I."/>
            <person name="Limlingan Malit J.J."/>
            <person name="Saha S."/>
            <person name="Teta R."/>
            <person name="Ewe D."/>
            <person name="Kannabiran K."/>
            <person name="Hrouzek P."/>
            <person name="Steindler L."/>
            <person name="Costantino V."/>
            <person name="Saurav K."/>
        </authorList>
    </citation>
    <scope>NUCLEOTIDE SEQUENCE</scope>
    <source>
        <strain evidence="6">VITAKN</strain>
    </source>
</reference>
<dbReference type="PROSITE" id="PS50853">
    <property type="entry name" value="FN3"/>
    <property type="match status" value="1"/>
</dbReference>
<dbReference type="Pfam" id="PF00657">
    <property type="entry name" value="Lipase_GDSL"/>
    <property type="match status" value="1"/>
</dbReference>
<dbReference type="Pfam" id="PF00041">
    <property type="entry name" value="fn3"/>
    <property type="match status" value="1"/>
</dbReference>
<dbReference type="GO" id="GO:0016798">
    <property type="term" value="F:hydrolase activity, acting on glycosyl bonds"/>
    <property type="evidence" value="ECO:0007669"/>
    <property type="project" value="UniProtKB-KW"/>
</dbReference>
<dbReference type="SMART" id="SM00060">
    <property type="entry name" value="FN3"/>
    <property type="match status" value="3"/>
</dbReference>
<evidence type="ECO:0000256" key="4">
    <source>
        <dbReference type="SAM" id="Phobius"/>
    </source>
</evidence>
<protein>
    <recommendedName>
        <fullName evidence="5">Fibronectin type-III domain-containing protein</fullName>
    </recommendedName>
</protein>
<dbReference type="InterPro" id="IPR036514">
    <property type="entry name" value="SGNH_hydro_sf"/>
</dbReference>
<evidence type="ECO:0000313" key="6">
    <source>
        <dbReference type="EMBL" id="NEV85210.1"/>
    </source>
</evidence>
<dbReference type="PRINTS" id="PR01388">
    <property type="entry name" value="CDTOXINB"/>
</dbReference>
<keyword evidence="1" id="KW-0378">Hydrolase</keyword>
<evidence type="ECO:0000256" key="1">
    <source>
        <dbReference type="ARBA" id="ARBA00023295"/>
    </source>
</evidence>
<keyword evidence="2" id="KW-0119">Carbohydrate metabolism</keyword>
<keyword evidence="4" id="KW-0472">Membrane</keyword>
<dbReference type="AlphaFoldDB" id="A0A6B3QBV6"/>
<keyword evidence="4" id="KW-1133">Transmembrane helix</keyword>
<dbReference type="Gene3D" id="3.40.50.1110">
    <property type="entry name" value="SGNH hydrolase"/>
    <property type="match status" value="1"/>
</dbReference>
<dbReference type="PANTHER" id="PTHR30383:SF2">
    <property type="entry name" value="CELLULOSE-BINDING PROTEIN"/>
    <property type="match status" value="1"/>
</dbReference>
<dbReference type="InterPro" id="IPR036691">
    <property type="entry name" value="Endo/exonu/phosph_ase_sf"/>
</dbReference>
<dbReference type="EMBL" id="JAAIFS010000001">
    <property type="protein sequence ID" value="NEV85210.1"/>
    <property type="molecule type" value="Genomic_DNA"/>
</dbReference>
<dbReference type="InterPro" id="IPR013783">
    <property type="entry name" value="Ig-like_fold"/>
</dbReference>
<dbReference type="InterPro" id="IPR003961">
    <property type="entry name" value="FN3_dom"/>
</dbReference>
<dbReference type="Gene3D" id="3.60.10.10">
    <property type="entry name" value="Endonuclease/exonuclease/phosphatase"/>
    <property type="match status" value="1"/>
</dbReference>
<evidence type="ECO:0000259" key="5">
    <source>
        <dbReference type="PROSITE" id="PS50853"/>
    </source>
</evidence>
<feature type="region of interest" description="Disordered" evidence="3">
    <location>
        <begin position="1"/>
        <end position="20"/>
    </location>
</feature>